<evidence type="ECO:0000256" key="1">
    <source>
        <dbReference type="ARBA" id="ARBA00023125"/>
    </source>
</evidence>
<dbReference type="GO" id="GO:0006355">
    <property type="term" value="P:regulation of DNA-templated transcription"/>
    <property type="evidence" value="ECO:0007669"/>
    <property type="project" value="InterPro"/>
</dbReference>
<dbReference type="CDD" id="cd19935">
    <property type="entry name" value="REC_OmpR_CusR-like"/>
    <property type="match status" value="1"/>
</dbReference>
<dbReference type="Gene3D" id="6.10.250.690">
    <property type="match status" value="1"/>
</dbReference>
<dbReference type="InterPro" id="IPR001789">
    <property type="entry name" value="Sig_transdc_resp-reg_receiver"/>
</dbReference>
<evidence type="ECO:0000313" key="7">
    <source>
        <dbReference type="Proteomes" id="UP000218785"/>
    </source>
</evidence>
<feature type="DNA-binding region" description="OmpR/PhoB-type" evidence="3">
    <location>
        <begin position="124"/>
        <end position="223"/>
    </location>
</feature>
<dbReference type="PROSITE" id="PS50110">
    <property type="entry name" value="RESPONSE_REGULATORY"/>
    <property type="match status" value="1"/>
</dbReference>
<dbReference type="Gene3D" id="3.40.50.2300">
    <property type="match status" value="1"/>
</dbReference>
<dbReference type="InterPro" id="IPR039420">
    <property type="entry name" value="WalR-like"/>
</dbReference>
<dbReference type="Gene3D" id="1.10.10.10">
    <property type="entry name" value="Winged helix-like DNA-binding domain superfamily/Winged helix DNA-binding domain"/>
    <property type="match status" value="1"/>
</dbReference>
<dbReference type="CDD" id="cd00383">
    <property type="entry name" value="trans_reg_C"/>
    <property type="match status" value="1"/>
</dbReference>
<dbReference type="GO" id="GO:0005829">
    <property type="term" value="C:cytosol"/>
    <property type="evidence" value="ECO:0007669"/>
    <property type="project" value="TreeGrafter"/>
</dbReference>
<feature type="modified residue" description="4-aspartylphosphate" evidence="2">
    <location>
        <position position="51"/>
    </location>
</feature>
<proteinExistence type="predicted"/>
<protein>
    <submittedName>
        <fullName evidence="6">Two component transcriptional regulator</fullName>
    </submittedName>
</protein>
<keyword evidence="7" id="KW-1185">Reference proteome</keyword>
<dbReference type="PANTHER" id="PTHR48111">
    <property type="entry name" value="REGULATOR OF RPOS"/>
    <property type="match status" value="1"/>
</dbReference>
<keyword evidence="6" id="KW-0614">Plasmid</keyword>
<gene>
    <name evidence="6" type="ORF">NIES37_71410</name>
</gene>
<keyword evidence="1 3" id="KW-0238">DNA-binding</keyword>
<dbReference type="SUPFAM" id="SSF46894">
    <property type="entry name" value="C-terminal effector domain of the bipartite response regulators"/>
    <property type="match status" value="1"/>
</dbReference>
<feature type="domain" description="Response regulatory" evidence="4">
    <location>
        <begin position="2"/>
        <end position="116"/>
    </location>
</feature>
<sequence>MRILIIEDDDRIAKPLAEYLRRQHHIVDITTDGLEGWEWSQSGLYELILLDLMLPKLDGITLCQRLRAASSNALILMLTARDTTGDKIIGLDAGADDYLVKPFELKELAARIRALARRSTQMRPPILIHGDLQLDPANQQVTYAGNIMSLTPKEYMILEYFLRHPNQVVTRSAIFDKLWEFDKSSGEGSIKTHITNLRNKLKAAGISEDLIENVYGIGYRLRHQ</sequence>
<dbReference type="SUPFAM" id="SSF52172">
    <property type="entry name" value="CheY-like"/>
    <property type="match status" value="1"/>
</dbReference>
<dbReference type="EMBL" id="AP018250">
    <property type="protein sequence ID" value="BAZ03128.1"/>
    <property type="molecule type" value="Genomic_DNA"/>
</dbReference>
<keyword evidence="2" id="KW-0597">Phosphoprotein</keyword>
<dbReference type="InterPro" id="IPR011006">
    <property type="entry name" value="CheY-like_superfamily"/>
</dbReference>
<name>A0A1Z4NBM4_9CYAN</name>
<geneLocation type="plasmid" evidence="7">
    <name>Plasmid2 dna</name>
</geneLocation>
<dbReference type="GO" id="GO:0000156">
    <property type="term" value="F:phosphorelay response regulator activity"/>
    <property type="evidence" value="ECO:0007669"/>
    <property type="project" value="TreeGrafter"/>
</dbReference>
<organism evidence="6 7">
    <name type="scientific">Tolypothrix tenuis PCC 7101</name>
    <dbReference type="NCBI Taxonomy" id="231146"/>
    <lineage>
        <taxon>Bacteria</taxon>
        <taxon>Bacillati</taxon>
        <taxon>Cyanobacteriota</taxon>
        <taxon>Cyanophyceae</taxon>
        <taxon>Nostocales</taxon>
        <taxon>Tolypothrichaceae</taxon>
        <taxon>Tolypothrix</taxon>
    </lineage>
</organism>
<dbReference type="SMART" id="SM00862">
    <property type="entry name" value="Trans_reg_C"/>
    <property type="match status" value="1"/>
</dbReference>
<dbReference type="AlphaFoldDB" id="A0A1Z4NBM4"/>
<dbReference type="InterPro" id="IPR016032">
    <property type="entry name" value="Sig_transdc_resp-reg_C-effctor"/>
</dbReference>
<dbReference type="InterPro" id="IPR036388">
    <property type="entry name" value="WH-like_DNA-bd_sf"/>
</dbReference>
<dbReference type="RefSeq" id="WP_096585139.1">
    <property type="nucleotide sequence ID" value="NZ_CAWNJS010000003.1"/>
</dbReference>
<reference evidence="6 7" key="1">
    <citation type="submission" date="2017-06" db="EMBL/GenBank/DDBJ databases">
        <title>Genome sequencing of cyanobaciteial culture collection at National Institute for Environmental Studies (NIES).</title>
        <authorList>
            <person name="Hirose Y."/>
            <person name="Shimura Y."/>
            <person name="Fujisawa T."/>
            <person name="Nakamura Y."/>
            <person name="Kawachi M."/>
        </authorList>
    </citation>
    <scope>NUCLEOTIDE SEQUENCE [LARGE SCALE GENOMIC DNA]</scope>
    <source>
        <strain evidence="6 7">NIES-37</strain>
        <plasmid evidence="7">Plasmid2 dna</plasmid>
    </source>
</reference>
<dbReference type="GO" id="GO:0032993">
    <property type="term" value="C:protein-DNA complex"/>
    <property type="evidence" value="ECO:0007669"/>
    <property type="project" value="TreeGrafter"/>
</dbReference>
<evidence type="ECO:0000313" key="6">
    <source>
        <dbReference type="EMBL" id="BAZ03128.1"/>
    </source>
</evidence>
<accession>A0A1Z4NBM4</accession>
<dbReference type="Pfam" id="PF00486">
    <property type="entry name" value="Trans_reg_C"/>
    <property type="match status" value="1"/>
</dbReference>
<evidence type="ECO:0000256" key="2">
    <source>
        <dbReference type="PROSITE-ProRule" id="PRU00169"/>
    </source>
</evidence>
<dbReference type="SMART" id="SM00448">
    <property type="entry name" value="REC"/>
    <property type="match status" value="1"/>
</dbReference>
<dbReference type="GO" id="GO:0000976">
    <property type="term" value="F:transcription cis-regulatory region binding"/>
    <property type="evidence" value="ECO:0007669"/>
    <property type="project" value="TreeGrafter"/>
</dbReference>
<dbReference type="Proteomes" id="UP000218785">
    <property type="component" value="Plasmid plasmid2"/>
</dbReference>
<dbReference type="KEGG" id="ttq:NIES37_71410"/>
<feature type="domain" description="OmpR/PhoB-type" evidence="5">
    <location>
        <begin position="124"/>
        <end position="223"/>
    </location>
</feature>
<dbReference type="InterPro" id="IPR001867">
    <property type="entry name" value="OmpR/PhoB-type_DNA-bd"/>
</dbReference>
<evidence type="ECO:0000259" key="5">
    <source>
        <dbReference type="PROSITE" id="PS51755"/>
    </source>
</evidence>
<dbReference type="PROSITE" id="PS51755">
    <property type="entry name" value="OMPR_PHOB"/>
    <property type="match status" value="1"/>
</dbReference>
<dbReference type="PANTHER" id="PTHR48111:SF15">
    <property type="entry name" value="OMPR SUBFAMILY"/>
    <property type="match status" value="1"/>
</dbReference>
<evidence type="ECO:0000256" key="3">
    <source>
        <dbReference type="PROSITE-ProRule" id="PRU01091"/>
    </source>
</evidence>
<dbReference type="Pfam" id="PF00072">
    <property type="entry name" value="Response_reg"/>
    <property type="match status" value="1"/>
</dbReference>
<evidence type="ECO:0000259" key="4">
    <source>
        <dbReference type="PROSITE" id="PS50110"/>
    </source>
</evidence>